<reference evidence="1 2" key="1">
    <citation type="submission" date="2017-02" db="EMBL/GenBank/DDBJ databases">
        <title>Draft genome sequence of Haemophilus felis CCUG 31170 type strain.</title>
        <authorList>
            <person name="Engstrom-Jakobsson H."/>
            <person name="Salva-Serra F."/>
            <person name="Thorell K."/>
            <person name="Gonzales-Siles L."/>
            <person name="Karlsson R."/>
            <person name="Boulund F."/>
            <person name="Engstrand L."/>
            <person name="Kristiansson E."/>
            <person name="Moore E."/>
        </authorList>
    </citation>
    <scope>NUCLEOTIDE SEQUENCE [LARGE SCALE GENOMIC DNA]</scope>
    <source>
        <strain evidence="1 2">CCUG 31170</strain>
    </source>
</reference>
<dbReference type="PANTHER" id="PTHR22603:SF66">
    <property type="entry name" value="ETHANOLAMINE KINASE"/>
    <property type="match status" value="1"/>
</dbReference>
<protein>
    <recommendedName>
        <fullName evidence="3">Choline kinase</fullName>
    </recommendedName>
</protein>
<accession>A0A1T0B611</accession>
<evidence type="ECO:0008006" key="3">
    <source>
        <dbReference type="Google" id="ProtNLM"/>
    </source>
</evidence>
<dbReference type="OrthoDB" id="179763at2"/>
<dbReference type="CDD" id="cd05151">
    <property type="entry name" value="ChoK-like"/>
    <property type="match status" value="1"/>
</dbReference>
<proteinExistence type="predicted"/>
<dbReference type="GO" id="GO:0005737">
    <property type="term" value="C:cytoplasm"/>
    <property type="evidence" value="ECO:0007669"/>
    <property type="project" value="TreeGrafter"/>
</dbReference>
<gene>
    <name evidence="1" type="ORF">B0188_04155</name>
</gene>
<sequence length="296" mass="34659">MERLKNIVREKLRLSAEENPKISYLGGMTNKNYLVETSQDKYVLRIPGAMTDSLINRHNESINSVLVANIGINVETLHFDNRSGIKLTKFLEDSETLCHQSIKKKIHLSNIAKKLRSLHLSTIKFENEFNIFVEFERYFNLLKNKNVLYKSHSNINELISLFYSFKNILNQPNLLVPCHNDLVPENILVKGNSYYFIDWEYSGMNNLIFDLAAFCLEAILSEEEQRFFIKEYFKNESLDHTALFQQLLAFQMGQDLLWFVWTLVKEENNEFFGDYAKKRIDRAIKTMNTIVSQSVS</sequence>
<dbReference type="PANTHER" id="PTHR22603">
    <property type="entry name" value="CHOLINE/ETHANOALAMINE KINASE"/>
    <property type="match status" value="1"/>
</dbReference>
<evidence type="ECO:0000313" key="2">
    <source>
        <dbReference type="Proteomes" id="UP000190023"/>
    </source>
</evidence>
<organism evidence="1 2">
    <name type="scientific">[Haemophilus] felis</name>
    <dbReference type="NCBI Taxonomy" id="123822"/>
    <lineage>
        <taxon>Bacteria</taxon>
        <taxon>Pseudomonadati</taxon>
        <taxon>Pseudomonadota</taxon>
        <taxon>Gammaproteobacteria</taxon>
        <taxon>Pasteurellales</taxon>
        <taxon>Pasteurellaceae</taxon>
    </lineage>
</organism>
<dbReference type="STRING" id="123822.B0188_04155"/>
<evidence type="ECO:0000313" key="1">
    <source>
        <dbReference type="EMBL" id="OOS05211.1"/>
    </source>
</evidence>
<keyword evidence="2" id="KW-1185">Reference proteome</keyword>
<name>A0A1T0B611_9PAST</name>
<dbReference type="SUPFAM" id="SSF56112">
    <property type="entry name" value="Protein kinase-like (PK-like)"/>
    <property type="match status" value="1"/>
</dbReference>
<dbReference type="Gene3D" id="3.30.200.20">
    <property type="entry name" value="Phosphorylase Kinase, domain 1"/>
    <property type="match status" value="1"/>
</dbReference>
<comment type="caution">
    <text evidence="1">The sequence shown here is derived from an EMBL/GenBank/DDBJ whole genome shotgun (WGS) entry which is preliminary data.</text>
</comment>
<dbReference type="AlphaFoldDB" id="A0A1T0B611"/>
<dbReference type="Proteomes" id="UP000190023">
    <property type="component" value="Unassembled WGS sequence"/>
</dbReference>
<dbReference type="Pfam" id="PF01633">
    <property type="entry name" value="Choline_kinase"/>
    <property type="match status" value="1"/>
</dbReference>
<dbReference type="InterPro" id="IPR011009">
    <property type="entry name" value="Kinase-like_dom_sf"/>
</dbReference>
<dbReference type="EMBL" id="MUYB01000015">
    <property type="protein sequence ID" value="OOS05211.1"/>
    <property type="molecule type" value="Genomic_DNA"/>
</dbReference>
<dbReference type="GO" id="GO:0006646">
    <property type="term" value="P:phosphatidylethanolamine biosynthetic process"/>
    <property type="evidence" value="ECO:0007669"/>
    <property type="project" value="TreeGrafter"/>
</dbReference>
<dbReference type="GO" id="GO:0004305">
    <property type="term" value="F:ethanolamine kinase activity"/>
    <property type="evidence" value="ECO:0007669"/>
    <property type="project" value="TreeGrafter"/>
</dbReference>
<feature type="non-terminal residue" evidence="1">
    <location>
        <position position="296"/>
    </location>
</feature>
<dbReference type="Gene3D" id="3.90.1200.10">
    <property type="match status" value="1"/>
</dbReference>